<reference evidence="1" key="1">
    <citation type="submission" date="2020-06" db="EMBL/GenBank/DDBJ databases">
        <authorList>
            <consortium name="Plant Systems Biology data submission"/>
        </authorList>
    </citation>
    <scope>NUCLEOTIDE SEQUENCE</scope>
    <source>
        <strain evidence="1">D6</strain>
    </source>
</reference>
<organism evidence="1 2">
    <name type="scientific">Seminavis robusta</name>
    <dbReference type="NCBI Taxonomy" id="568900"/>
    <lineage>
        <taxon>Eukaryota</taxon>
        <taxon>Sar</taxon>
        <taxon>Stramenopiles</taxon>
        <taxon>Ochrophyta</taxon>
        <taxon>Bacillariophyta</taxon>
        <taxon>Bacillariophyceae</taxon>
        <taxon>Bacillariophycidae</taxon>
        <taxon>Naviculales</taxon>
        <taxon>Naviculaceae</taxon>
        <taxon>Seminavis</taxon>
    </lineage>
</organism>
<gene>
    <name evidence="1" type="ORF">SEMRO_382_G131060.1</name>
</gene>
<proteinExistence type="predicted"/>
<dbReference type="AlphaFoldDB" id="A0A9N8DYN6"/>
<protein>
    <submittedName>
        <fullName evidence="1">Uncharacterized protein</fullName>
    </submittedName>
</protein>
<comment type="caution">
    <text evidence="1">The sequence shown here is derived from an EMBL/GenBank/DDBJ whole genome shotgun (WGS) entry which is preliminary data.</text>
</comment>
<accession>A0A9N8DYN6</accession>
<evidence type="ECO:0000313" key="2">
    <source>
        <dbReference type="Proteomes" id="UP001153069"/>
    </source>
</evidence>
<dbReference type="Proteomes" id="UP001153069">
    <property type="component" value="Unassembled WGS sequence"/>
</dbReference>
<keyword evidence="2" id="KW-1185">Reference proteome</keyword>
<dbReference type="EMBL" id="CAICTM010000381">
    <property type="protein sequence ID" value="CAB9509266.1"/>
    <property type="molecule type" value="Genomic_DNA"/>
</dbReference>
<name>A0A9N8DYN6_9STRA</name>
<sequence>MAFTCPQDDLTRLNFGHPDHNNLSDRQYFAWALRTETKIRFGKLEARHSPASEYHSTTLKSDFLIDVYPSSSGGEYEVFANQWERDKSAFERKPVDSLRETKTPDGTLRPILINGYQQMPHALSSNPDNQEGTLPVPPNFYTLKCA</sequence>
<evidence type="ECO:0000313" key="1">
    <source>
        <dbReference type="EMBL" id="CAB9509266.1"/>
    </source>
</evidence>